<gene>
    <name evidence="1" type="ORF">BJ138DRAFT_1013307</name>
</gene>
<evidence type="ECO:0000313" key="1">
    <source>
        <dbReference type="EMBL" id="KAH7908182.1"/>
    </source>
</evidence>
<accession>A0ACB8A581</accession>
<evidence type="ECO:0000313" key="2">
    <source>
        <dbReference type="Proteomes" id="UP000790377"/>
    </source>
</evidence>
<reference evidence="1" key="1">
    <citation type="journal article" date="2021" name="New Phytol.">
        <title>Evolutionary innovations through gain and loss of genes in the ectomycorrhizal Boletales.</title>
        <authorList>
            <person name="Wu G."/>
            <person name="Miyauchi S."/>
            <person name="Morin E."/>
            <person name="Kuo A."/>
            <person name="Drula E."/>
            <person name="Varga T."/>
            <person name="Kohler A."/>
            <person name="Feng B."/>
            <person name="Cao Y."/>
            <person name="Lipzen A."/>
            <person name="Daum C."/>
            <person name="Hundley H."/>
            <person name="Pangilinan J."/>
            <person name="Johnson J."/>
            <person name="Barry K."/>
            <person name="LaButti K."/>
            <person name="Ng V."/>
            <person name="Ahrendt S."/>
            <person name="Min B."/>
            <person name="Choi I.G."/>
            <person name="Park H."/>
            <person name="Plett J.M."/>
            <person name="Magnuson J."/>
            <person name="Spatafora J.W."/>
            <person name="Nagy L.G."/>
            <person name="Henrissat B."/>
            <person name="Grigoriev I.V."/>
            <person name="Yang Z.L."/>
            <person name="Xu J."/>
            <person name="Martin F.M."/>
        </authorList>
    </citation>
    <scope>NUCLEOTIDE SEQUENCE</scope>
    <source>
        <strain evidence="1">ATCC 28755</strain>
    </source>
</reference>
<protein>
    <submittedName>
        <fullName evidence="1">Uncharacterized protein</fullName>
    </submittedName>
</protein>
<sequence length="134" mass="15034">LVHPTSFRYNPTHSPTTSGRPFNHSDDEKVPAPRLLRFWLIDEGSDTEAGIETEQRDGYAKLKDVFPVSEQRTSKASLLKRGRGNSSPLLLRATQADCRIPFRARLLVPELEVQRLRGINERVFPGSSYSPSSG</sequence>
<keyword evidence="2" id="KW-1185">Reference proteome</keyword>
<proteinExistence type="predicted"/>
<organism evidence="1 2">
    <name type="scientific">Hygrophoropsis aurantiaca</name>
    <dbReference type="NCBI Taxonomy" id="72124"/>
    <lineage>
        <taxon>Eukaryota</taxon>
        <taxon>Fungi</taxon>
        <taxon>Dikarya</taxon>
        <taxon>Basidiomycota</taxon>
        <taxon>Agaricomycotina</taxon>
        <taxon>Agaricomycetes</taxon>
        <taxon>Agaricomycetidae</taxon>
        <taxon>Boletales</taxon>
        <taxon>Coniophorineae</taxon>
        <taxon>Hygrophoropsidaceae</taxon>
        <taxon>Hygrophoropsis</taxon>
    </lineage>
</organism>
<name>A0ACB8A581_9AGAM</name>
<comment type="caution">
    <text evidence="1">The sequence shown here is derived from an EMBL/GenBank/DDBJ whole genome shotgun (WGS) entry which is preliminary data.</text>
</comment>
<dbReference type="EMBL" id="MU267840">
    <property type="protein sequence ID" value="KAH7908182.1"/>
    <property type="molecule type" value="Genomic_DNA"/>
</dbReference>
<feature type="non-terminal residue" evidence="1">
    <location>
        <position position="1"/>
    </location>
</feature>
<dbReference type="Proteomes" id="UP000790377">
    <property type="component" value="Unassembled WGS sequence"/>
</dbReference>